<name>F0QYM2_VULM7</name>
<evidence type="ECO:0000259" key="3">
    <source>
        <dbReference type="Pfam" id="PF13407"/>
    </source>
</evidence>
<dbReference type="GO" id="GO:0030246">
    <property type="term" value="F:carbohydrate binding"/>
    <property type="evidence" value="ECO:0007669"/>
    <property type="project" value="TreeGrafter"/>
</dbReference>
<feature type="domain" description="Periplasmic binding protein" evidence="3">
    <location>
        <begin position="50"/>
        <end position="320"/>
    </location>
</feature>
<evidence type="ECO:0000313" key="4">
    <source>
        <dbReference type="EMBL" id="ADY01455.1"/>
    </source>
</evidence>
<dbReference type="EMBL" id="CP002529">
    <property type="protein sequence ID" value="ADY01455.1"/>
    <property type="molecule type" value="Genomic_DNA"/>
</dbReference>
<keyword evidence="5" id="KW-1185">Reference proteome</keyword>
<dbReference type="OrthoDB" id="26713at2157"/>
<sequence>MNWKTLSIGLIVIVIVLAAVAGYLAMSVHPSKTVVTVTAPSSTSNKTITIFFFNPAPANFWYNLITQGIQTAVAQLRSLGYTVNYEEFDATTVSQQISQLEEAAALHPNIIIIGTVSDAVQGELLKLRQEGIIVILVDRDVPNQAARNLYIGTNNEIAAEKELLSFLAYLREQHVPTPWKFVLVTGLPGVETLALRTEGFEQVLQPLEQNGTVQILGVIQANQDDQAQAYATISEVVPKYGTSVTAYLDANLLTAIANVETLEAAGYKIGNGGIYILGFDAQLPTWLQLIQNGTVIMTIQQVPFTMGYWATWAGFYIYTGQLNLPANATIFSPIYTVVSCNATYSMILDHIAPPPIYLLLLAQQLTPQNPAIQAPSYYAYDCMENTGLVPAPPGLSSPWPVPAGSDQSFTATGFH</sequence>
<dbReference type="CDD" id="cd01536">
    <property type="entry name" value="PBP1_ABC_sugar_binding-like"/>
    <property type="match status" value="1"/>
</dbReference>
<evidence type="ECO:0000256" key="2">
    <source>
        <dbReference type="ARBA" id="ARBA00007639"/>
    </source>
</evidence>
<dbReference type="HOGENOM" id="CLU_661608_0_0_2"/>
<organism evidence="4 5">
    <name type="scientific">Vulcanisaeta moutnovskia (strain 768-28)</name>
    <dbReference type="NCBI Taxonomy" id="985053"/>
    <lineage>
        <taxon>Archaea</taxon>
        <taxon>Thermoproteota</taxon>
        <taxon>Thermoprotei</taxon>
        <taxon>Thermoproteales</taxon>
        <taxon>Thermoproteaceae</taxon>
        <taxon>Vulcanisaeta</taxon>
    </lineage>
</organism>
<dbReference type="Gene3D" id="3.40.50.2300">
    <property type="match status" value="2"/>
</dbReference>
<comment type="subcellular location">
    <subcellularLocation>
        <location evidence="1">Cell envelope</location>
    </subcellularLocation>
</comment>
<dbReference type="eggNOG" id="arCOG07728">
    <property type="taxonomic scope" value="Archaea"/>
</dbReference>
<evidence type="ECO:0000313" key="5">
    <source>
        <dbReference type="Proteomes" id="UP000007485"/>
    </source>
</evidence>
<dbReference type="STRING" id="985053.VMUT_1250"/>
<dbReference type="RefSeq" id="WP_013604617.1">
    <property type="nucleotide sequence ID" value="NC_015151.1"/>
</dbReference>
<dbReference type="InterPro" id="IPR025997">
    <property type="entry name" value="SBP_2_dom"/>
</dbReference>
<evidence type="ECO:0000256" key="1">
    <source>
        <dbReference type="ARBA" id="ARBA00004196"/>
    </source>
</evidence>
<accession>F0QYM2</accession>
<dbReference type="GeneID" id="10288902"/>
<gene>
    <name evidence="4" type="ordered locus">VMUT_1250</name>
</gene>
<dbReference type="Proteomes" id="UP000007485">
    <property type="component" value="Chromosome"/>
</dbReference>
<dbReference type="Pfam" id="PF13407">
    <property type="entry name" value="Peripla_BP_4"/>
    <property type="match status" value="1"/>
</dbReference>
<dbReference type="PANTHER" id="PTHR30036:SF7">
    <property type="entry name" value="ABC TRANSPORTER PERIPLASMIC-BINDING PROTEIN YPHF"/>
    <property type="match status" value="1"/>
</dbReference>
<dbReference type="KEGG" id="vmo:VMUT_1250"/>
<dbReference type="AlphaFoldDB" id="F0QYM2"/>
<dbReference type="InterPro" id="IPR028082">
    <property type="entry name" value="Peripla_BP_I"/>
</dbReference>
<protein>
    <recommendedName>
        <fullName evidence="3">Periplasmic binding protein domain-containing protein</fullName>
    </recommendedName>
</protein>
<reference evidence="4 5" key="1">
    <citation type="journal article" date="2011" name="J. Bacteriol.">
        <title>Complete genome sequence of 'Vulcanisaeta moutnovskia' strain 768-28, a novel member of the hyperthermophilic crenarchaeal genus vulcanisaeta.</title>
        <authorList>
            <person name="Gumerov V.M."/>
            <person name="Mardanov A.V."/>
            <person name="Beletsky A.V."/>
            <person name="Prokofeva M.I."/>
            <person name="Bonch-Osmolovskaya E.A."/>
            <person name="Ravin N.V."/>
            <person name="Skryabin K.G."/>
        </authorList>
    </citation>
    <scope>NUCLEOTIDE SEQUENCE [LARGE SCALE GENOMIC DNA]</scope>
    <source>
        <strain evidence="4 5">768-28</strain>
    </source>
</reference>
<dbReference type="PANTHER" id="PTHR30036">
    <property type="entry name" value="D-XYLOSE-BINDING PERIPLASMIC PROTEIN"/>
    <property type="match status" value="1"/>
</dbReference>
<proteinExistence type="inferred from homology"/>
<dbReference type="InterPro" id="IPR050555">
    <property type="entry name" value="Bact_Solute-Bind_Prot2"/>
</dbReference>
<dbReference type="SUPFAM" id="SSF53822">
    <property type="entry name" value="Periplasmic binding protein-like I"/>
    <property type="match status" value="1"/>
</dbReference>
<comment type="similarity">
    <text evidence="2">Belongs to the bacterial solute-binding protein 2 family.</text>
</comment>